<dbReference type="eggNOG" id="COG0639">
    <property type="taxonomic scope" value="Bacteria"/>
</dbReference>
<dbReference type="SUPFAM" id="SSF56091">
    <property type="entry name" value="DNA ligase/mRNA capping enzyme, catalytic domain"/>
    <property type="match status" value="1"/>
</dbReference>
<comment type="caution">
    <text evidence="3">The sequence shown here is derived from an EMBL/GenBank/DDBJ whole genome shotgun (WGS) entry which is preliminary data.</text>
</comment>
<dbReference type="Pfam" id="PF16542">
    <property type="entry name" value="PNKP_ligase"/>
    <property type="match status" value="1"/>
</dbReference>
<dbReference type="SUPFAM" id="SSF52540">
    <property type="entry name" value="P-loop containing nucleoside triphosphate hydrolases"/>
    <property type="match status" value="1"/>
</dbReference>
<protein>
    <submittedName>
        <fullName evidence="3">Metallophosphoesterase</fullName>
    </submittedName>
</protein>
<dbReference type="NCBIfam" id="TIGR04075">
    <property type="entry name" value="bacter_Pnkp"/>
    <property type="match status" value="1"/>
</dbReference>
<proteinExistence type="predicted"/>
<dbReference type="Gene3D" id="3.60.21.10">
    <property type="match status" value="1"/>
</dbReference>
<dbReference type="InterPro" id="IPR032380">
    <property type="entry name" value="PNKP_ligase_dom"/>
</dbReference>
<dbReference type="GO" id="GO:0005737">
    <property type="term" value="C:cytoplasm"/>
    <property type="evidence" value="ECO:0007669"/>
    <property type="project" value="TreeGrafter"/>
</dbReference>
<dbReference type="Pfam" id="PF00149">
    <property type="entry name" value="Metallophos"/>
    <property type="match status" value="1"/>
</dbReference>
<evidence type="ECO:0000259" key="1">
    <source>
        <dbReference type="Pfam" id="PF00149"/>
    </source>
</evidence>
<dbReference type="InterPro" id="IPR004843">
    <property type="entry name" value="Calcineurin-like_PHP"/>
</dbReference>
<dbReference type="OrthoDB" id="9808081at2"/>
<sequence length="858" mass="96351">MEISVPELSLVLLVGASGSGKSTFARQHFAQYEVVSSDECRAMVSNNENSKDATNDAFDLLYYMVGKRLKRGLLTVVDATNVQASSRKGLVVLAREYHVLPVVIVLELPQKVCEARNQARADRDLGGHVVRQQLQQLKKSIKGLKREGFRKIYRLKSPEEVASITSIGREKLYNDKKHISGPFDIIGDIHGCYDETVDLLTKLGYQLEATQDNGNNFGVEVSHPQNRQVIFLGDLVDRGPGSPAVLKLVMSMVNAGVAWCVPGNHDLKLHKKLKGKQVAINHGLAETLEQLAAESPEFIGQVKEFLYGLVSHYVFDGGKLVVAHAGIKEEMQGRGSGAVRAFCLYGETTGEIDEFGLPVRYHWANEYRGNAKVVYGHTPVPEAEWLNKTIDIDTGCVFGGKLTALRYPEETLVSVAAKKVYSEPVRPLMPEKEEVLSHQQAYDDLLDIEEVTGKRIVQTRLRHNITIQEENSISALEVMSRFAINPKWLIYLPPTMSPCATSELPDFLEHPRQAINYYKSRGVEKIVCEEKHMGSRVVLVICRDESVAQSRFGVINEGIGVAYTRTGRNFFTDKNLEEQFLLRVNQALTKADFWETHQTNWVCLDTELMPWSAKAQALLQNQYASVGASAENALLEVNQVLQQAIDRGITDAQGLLEKFAYKETAIGKYRQAYRNYCWEVSSVEDYQLAPFHILATEGGVHTDKNHAWHMEQIRKVCAADPQIFRATPYQVINTHNEASVQTAIDWWMELTAKGGEGMVVKPYDFIVYGSKDGLLQPAVKCRGSEYLRIIYGPEYDLPANLQRLKNRALGRKRSLALREFALGVEALERFVRKEPLRRVHESVFGVLALESEEVDPRL</sequence>
<dbReference type="InterPro" id="IPR050126">
    <property type="entry name" value="Ap4A_hydrolase"/>
</dbReference>
<dbReference type="Pfam" id="PF13671">
    <property type="entry name" value="AAA_33"/>
    <property type="match status" value="1"/>
</dbReference>
<dbReference type="EMBL" id="AAWS01000020">
    <property type="protein sequence ID" value="EAY27850.1"/>
    <property type="molecule type" value="Genomic_DNA"/>
</dbReference>
<dbReference type="eggNOG" id="COG4639">
    <property type="taxonomic scope" value="Bacteria"/>
</dbReference>
<evidence type="ECO:0000313" key="3">
    <source>
        <dbReference type="EMBL" id="EAY27850.1"/>
    </source>
</evidence>
<evidence type="ECO:0000259" key="2">
    <source>
        <dbReference type="Pfam" id="PF16542"/>
    </source>
</evidence>
<dbReference type="PANTHER" id="PTHR42850">
    <property type="entry name" value="METALLOPHOSPHOESTERASE"/>
    <property type="match status" value="1"/>
</dbReference>
<dbReference type="Gene3D" id="3.30.470.30">
    <property type="entry name" value="DNA ligase/mRNA capping enzyme"/>
    <property type="match status" value="1"/>
</dbReference>
<feature type="domain" description="Polynucleotide kinase-phosphatase ligase" evidence="2">
    <location>
        <begin position="474"/>
        <end position="853"/>
    </location>
</feature>
<dbReference type="GO" id="GO:0016791">
    <property type="term" value="F:phosphatase activity"/>
    <property type="evidence" value="ECO:0007669"/>
    <property type="project" value="TreeGrafter"/>
</dbReference>
<dbReference type="InterPro" id="IPR027417">
    <property type="entry name" value="P-loop_NTPase"/>
</dbReference>
<dbReference type="SUPFAM" id="SSF56300">
    <property type="entry name" value="Metallo-dependent phosphatases"/>
    <property type="match status" value="1"/>
</dbReference>
<dbReference type="InterPro" id="IPR041780">
    <property type="entry name" value="MPP_PrpE-like"/>
</dbReference>
<dbReference type="InterPro" id="IPR024028">
    <property type="entry name" value="PNKP_bac"/>
</dbReference>
<dbReference type="AlphaFoldDB" id="A1ZP58"/>
<dbReference type="CDD" id="cd07423">
    <property type="entry name" value="MPP_Prp_like"/>
    <property type="match status" value="1"/>
</dbReference>
<feature type="domain" description="Calcineurin-like phosphoesterase" evidence="1">
    <location>
        <begin position="182"/>
        <end position="381"/>
    </location>
</feature>
<keyword evidence="4" id="KW-1185">Reference proteome</keyword>
<dbReference type="PANTHER" id="PTHR42850:SF7">
    <property type="entry name" value="BIS(5'-NUCLEOSYL)-TETRAPHOSPHATASE PRPE [ASYMMETRICAL]"/>
    <property type="match status" value="1"/>
</dbReference>
<evidence type="ECO:0000313" key="4">
    <source>
        <dbReference type="Proteomes" id="UP000004095"/>
    </source>
</evidence>
<gene>
    <name evidence="3" type="ORF">M23134_00291</name>
</gene>
<dbReference type="PRINTS" id="PR00114">
    <property type="entry name" value="STPHPHTASE"/>
</dbReference>
<dbReference type="Proteomes" id="UP000004095">
    <property type="component" value="Unassembled WGS sequence"/>
</dbReference>
<dbReference type="InterPro" id="IPR029052">
    <property type="entry name" value="Metallo-depent_PP-like"/>
</dbReference>
<reference evidence="3 4" key="1">
    <citation type="submission" date="2007-01" db="EMBL/GenBank/DDBJ databases">
        <authorList>
            <person name="Haygood M."/>
            <person name="Podell S."/>
            <person name="Anderson C."/>
            <person name="Hopkinson B."/>
            <person name="Roe K."/>
            <person name="Barbeau K."/>
            <person name="Gaasterland T."/>
            <person name="Ferriera S."/>
            <person name="Johnson J."/>
            <person name="Kravitz S."/>
            <person name="Beeson K."/>
            <person name="Sutton G."/>
            <person name="Rogers Y.-H."/>
            <person name="Friedman R."/>
            <person name="Frazier M."/>
            <person name="Venter J.C."/>
        </authorList>
    </citation>
    <scope>NUCLEOTIDE SEQUENCE [LARGE SCALE GENOMIC DNA]</scope>
    <source>
        <strain evidence="3 4">ATCC 23134</strain>
    </source>
</reference>
<accession>A1ZP58</accession>
<name>A1ZP58_MICM2</name>
<dbReference type="InterPro" id="IPR006186">
    <property type="entry name" value="Ser/Thr-sp_prot-phosphatase"/>
</dbReference>
<organism evidence="3 4">
    <name type="scientific">Microscilla marina ATCC 23134</name>
    <dbReference type="NCBI Taxonomy" id="313606"/>
    <lineage>
        <taxon>Bacteria</taxon>
        <taxon>Pseudomonadati</taxon>
        <taxon>Bacteroidota</taxon>
        <taxon>Cytophagia</taxon>
        <taxon>Cytophagales</taxon>
        <taxon>Microscillaceae</taxon>
        <taxon>Microscilla</taxon>
    </lineage>
</organism>
<dbReference type="RefSeq" id="WP_002698852.1">
    <property type="nucleotide sequence ID" value="NZ_AAWS01000020.1"/>
</dbReference>
<dbReference type="Gene3D" id="3.40.50.300">
    <property type="entry name" value="P-loop containing nucleotide triphosphate hydrolases"/>
    <property type="match status" value="1"/>
</dbReference>